<dbReference type="InterPro" id="IPR016181">
    <property type="entry name" value="Acyl_CoA_acyltransferase"/>
</dbReference>
<organism evidence="4 5">
    <name type="scientific">Fusobacterium ulcerans</name>
    <dbReference type="NCBI Taxonomy" id="861"/>
    <lineage>
        <taxon>Bacteria</taxon>
        <taxon>Fusobacteriati</taxon>
        <taxon>Fusobacteriota</taxon>
        <taxon>Fusobacteriia</taxon>
        <taxon>Fusobacteriales</taxon>
        <taxon>Fusobacteriaceae</taxon>
        <taxon>Fusobacterium</taxon>
    </lineage>
</organism>
<proteinExistence type="predicted"/>
<evidence type="ECO:0000259" key="3">
    <source>
        <dbReference type="PROSITE" id="PS51186"/>
    </source>
</evidence>
<dbReference type="Pfam" id="PF13673">
    <property type="entry name" value="Acetyltransf_10"/>
    <property type="match status" value="1"/>
</dbReference>
<name>A0AAX2JFA8_9FUSO</name>
<dbReference type="InterPro" id="IPR000182">
    <property type="entry name" value="GNAT_dom"/>
</dbReference>
<dbReference type="RefSeq" id="WP_005980670.1">
    <property type="nucleotide sequence ID" value="NZ_CABKNW010000005.1"/>
</dbReference>
<evidence type="ECO:0000313" key="4">
    <source>
        <dbReference type="EMBL" id="SQJ11521.1"/>
    </source>
</evidence>
<dbReference type="SUPFAM" id="SSF55729">
    <property type="entry name" value="Acyl-CoA N-acyltransferases (Nat)"/>
    <property type="match status" value="1"/>
</dbReference>
<evidence type="ECO:0000256" key="2">
    <source>
        <dbReference type="ARBA" id="ARBA00023315"/>
    </source>
</evidence>
<dbReference type="PANTHER" id="PTHR43800">
    <property type="entry name" value="PEPTIDYL-LYSINE N-ACETYLTRANSFERASE YJAB"/>
    <property type="match status" value="1"/>
</dbReference>
<dbReference type="AlphaFoldDB" id="A0AAX2JFA8"/>
<dbReference type="Proteomes" id="UP000249008">
    <property type="component" value="Chromosome 1"/>
</dbReference>
<dbReference type="PANTHER" id="PTHR43800:SF1">
    <property type="entry name" value="PEPTIDYL-LYSINE N-ACETYLTRANSFERASE YJAB"/>
    <property type="match status" value="1"/>
</dbReference>
<dbReference type="GeneID" id="78453943"/>
<gene>
    <name evidence="4" type="primary">yjaB_2</name>
    <name evidence="4" type="ORF">NCTC12112_02665</name>
</gene>
<protein>
    <submittedName>
        <fullName evidence="4">Uncharacterized N-acetyltransferase YjaB</fullName>
        <ecNumber evidence="4">2.3.1.-</ecNumber>
    </submittedName>
</protein>
<dbReference type="EMBL" id="LS483487">
    <property type="protein sequence ID" value="SQJ11521.1"/>
    <property type="molecule type" value="Genomic_DNA"/>
</dbReference>
<dbReference type="EC" id="2.3.1.-" evidence="4"/>
<dbReference type="GO" id="GO:0016747">
    <property type="term" value="F:acyltransferase activity, transferring groups other than amino-acyl groups"/>
    <property type="evidence" value="ECO:0007669"/>
    <property type="project" value="InterPro"/>
</dbReference>
<dbReference type="CDD" id="cd04301">
    <property type="entry name" value="NAT_SF"/>
    <property type="match status" value="1"/>
</dbReference>
<dbReference type="Gene3D" id="3.40.630.30">
    <property type="match status" value="1"/>
</dbReference>
<evidence type="ECO:0000313" key="5">
    <source>
        <dbReference type="Proteomes" id="UP000249008"/>
    </source>
</evidence>
<keyword evidence="2 4" id="KW-0012">Acyltransferase</keyword>
<reference evidence="4 5" key="1">
    <citation type="submission" date="2018-06" db="EMBL/GenBank/DDBJ databases">
        <authorList>
            <consortium name="Pathogen Informatics"/>
            <person name="Doyle S."/>
        </authorList>
    </citation>
    <scope>NUCLEOTIDE SEQUENCE [LARGE SCALE GENOMIC DNA]</scope>
    <source>
        <strain evidence="4 5">NCTC12112</strain>
    </source>
</reference>
<accession>A0AAX2JFA8</accession>
<keyword evidence="1 4" id="KW-0808">Transferase</keyword>
<evidence type="ECO:0000256" key="1">
    <source>
        <dbReference type="ARBA" id="ARBA00022679"/>
    </source>
</evidence>
<dbReference type="KEGG" id="ful:C4N20_03910"/>
<feature type="domain" description="N-acetyltransferase" evidence="3">
    <location>
        <begin position="1"/>
        <end position="135"/>
    </location>
</feature>
<sequence>MIFKVDKKCHGELIEVWEKSVRATHDFLSEKNIEDIKKEIPMYFNAVEMHCTKNSEGRITGFIGTADKKIEMLFVDPEYFGMSFGKTLIKYVMENREIDEVDVNEQNDKALKFYLHMGFEVLSRDEFDSMGNPFPILHMKIKKMA</sequence>
<dbReference type="PROSITE" id="PS51186">
    <property type="entry name" value="GNAT"/>
    <property type="match status" value="1"/>
</dbReference>